<keyword evidence="4" id="KW-1185">Reference proteome</keyword>
<sequence>MAVVDMKGSKIAEAVKFSREKSGQKPEFLHLDGQAEADKATHEIKEINKSGPKICRVVSRRFNSLGQLGMMTARDPEDPLSTRSILDG</sequence>
<proteinExistence type="predicted"/>
<evidence type="ECO:0000313" key="4">
    <source>
        <dbReference type="Proteomes" id="UP001152797"/>
    </source>
</evidence>
<evidence type="ECO:0000256" key="1">
    <source>
        <dbReference type="SAM" id="MobiDB-lite"/>
    </source>
</evidence>
<gene>
    <name evidence="2" type="ORF">C1SCF055_LOCUS42568</name>
</gene>
<evidence type="ECO:0000313" key="3">
    <source>
        <dbReference type="EMBL" id="CAL1171339.1"/>
    </source>
</evidence>
<dbReference type="Proteomes" id="UP001152797">
    <property type="component" value="Unassembled WGS sequence"/>
</dbReference>
<dbReference type="EMBL" id="CAMXCT020006667">
    <property type="protein sequence ID" value="CAL1171339.1"/>
    <property type="molecule type" value="Genomic_DNA"/>
</dbReference>
<dbReference type="EMBL" id="CAMXCT030006667">
    <property type="protein sequence ID" value="CAL4805276.1"/>
    <property type="molecule type" value="Genomic_DNA"/>
</dbReference>
<comment type="caution">
    <text evidence="2">The sequence shown here is derived from an EMBL/GenBank/DDBJ whole genome shotgun (WGS) entry which is preliminary data.</text>
</comment>
<reference evidence="2" key="1">
    <citation type="submission" date="2022-10" db="EMBL/GenBank/DDBJ databases">
        <authorList>
            <person name="Chen Y."/>
            <person name="Dougan E. K."/>
            <person name="Chan C."/>
            <person name="Rhodes N."/>
            <person name="Thang M."/>
        </authorList>
    </citation>
    <scope>NUCLEOTIDE SEQUENCE</scope>
</reference>
<reference evidence="3" key="2">
    <citation type="submission" date="2024-04" db="EMBL/GenBank/DDBJ databases">
        <authorList>
            <person name="Chen Y."/>
            <person name="Shah S."/>
            <person name="Dougan E. K."/>
            <person name="Thang M."/>
            <person name="Chan C."/>
        </authorList>
    </citation>
    <scope>NUCLEOTIDE SEQUENCE [LARGE SCALE GENOMIC DNA]</scope>
</reference>
<dbReference type="AlphaFoldDB" id="A0A9P1M2P0"/>
<evidence type="ECO:0000313" key="2">
    <source>
        <dbReference type="EMBL" id="CAI4017964.1"/>
    </source>
</evidence>
<protein>
    <submittedName>
        <fullName evidence="2">Uncharacterized protein</fullName>
    </submittedName>
</protein>
<feature type="region of interest" description="Disordered" evidence="1">
    <location>
        <begin position="69"/>
        <end position="88"/>
    </location>
</feature>
<name>A0A9P1M2P0_9DINO</name>
<organism evidence="2">
    <name type="scientific">Cladocopium goreaui</name>
    <dbReference type="NCBI Taxonomy" id="2562237"/>
    <lineage>
        <taxon>Eukaryota</taxon>
        <taxon>Sar</taxon>
        <taxon>Alveolata</taxon>
        <taxon>Dinophyceae</taxon>
        <taxon>Suessiales</taxon>
        <taxon>Symbiodiniaceae</taxon>
        <taxon>Cladocopium</taxon>
    </lineage>
</organism>
<dbReference type="EMBL" id="CAMXCT010006667">
    <property type="protein sequence ID" value="CAI4017964.1"/>
    <property type="molecule type" value="Genomic_DNA"/>
</dbReference>
<accession>A0A9P1M2P0</accession>